<gene>
    <name evidence="1" type="ORF">N8E88_30790</name>
</gene>
<proteinExistence type="predicted"/>
<name>A0ACD4D4I5_9HYPH</name>
<evidence type="ECO:0000313" key="1">
    <source>
        <dbReference type="EMBL" id="UXN60803.1"/>
    </source>
</evidence>
<accession>A0ACD4D4I5</accession>
<dbReference type="EMBL" id="CP104973">
    <property type="protein sequence ID" value="UXN60803.1"/>
    <property type="molecule type" value="Genomic_DNA"/>
</dbReference>
<reference evidence="1" key="1">
    <citation type="submission" date="2022-09" db="EMBL/GenBank/DDBJ databases">
        <title>Interaction between co-microsymbionts with complementary sets of symbiotic genes in legume-rhizobium systems.</title>
        <authorList>
            <person name="Safronova V."/>
            <person name="Sazanova A."/>
            <person name="Afonin A."/>
            <person name="Chirak E."/>
        </authorList>
    </citation>
    <scope>NUCLEOTIDE SEQUENCE</scope>
    <source>
        <strain evidence="1">A18/3m</strain>
    </source>
</reference>
<keyword evidence="2" id="KW-1185">Reference proteome</keyword>
<evidence type="ECO:0000313" key="2">
    <source>
        <dbReference type="Proteomes" id="UP001061991"/>
    </source>
</evidence>
<sequence length="92" mass="10395">METILLMIAIGFHEQARAEVARLVLSCTKLKAAGVDCELIEKRLDTAREVERRIRDEMLRCPTEYIQNAAAKVVHLRQTFTQDHATSEAGGR</sequence>
<dbReference type="Proteomes" id="UP001061991">
    <property type="component" value="Chromosome"/>
</dbReference>
<protein>
    <submittedName>
        <fullName evidence="1">Uncharacterized protein</fullName>
    </submittedName>
</protein>
<organism evidence="1 2">
    <name type="scientific">Phyllobacterium zundukense</name>
    <dbReference type="NCBI Taxonomy" id="1867719"/>
    <lineage>
        <taxon>Bacteria</taxon>
        <taxon>Pseudomonadati</taxon>
        <taxon>Pseudomonadota</taxon>
        <taxon>Alphaproteobacteria</taxon>
        <taxon>Hyphomicrobiales</taxon>
        <taxon>Phyllobacteriaceae</taxon>
        <taxon>Phyllobacterium</taxon>
    </lineage>
</organism>